<evidence type="ECO:0000313" key="2">
    <source>
        <dbReference type="EMBL" id="OMJ22477.1"/>
    </source>
</evidence>
<dbReference type="Proteomes" id="UP000187429">
    <property type="component" value="Unassembled WGS sequence"/>
</dbReference>
<dbReference type="OrthoDB" id="5675837at2759"/>
<feature type="transmembrane region" description="Helical" evidence="1">
    <location>
        <begin position="98"/>
        <end position="121"/>
    </location>
</feature>
<feature type="transmembrane region" description="Helical" evidence="1">
    <location>
        <begin position="31"/>
        <end position="48"/>
    </location>
</feature>
<dbReference type="AlphaFoldDB" id="A0A1R1Y671"/>
<keyword evidence="3" id="KW-1185">Reference proteome</keyword>
<evidence type="ECO:0000313" key="3">
    <source>
        <dbReference type="Proteomes" id="UP000187429"/>
    </source>
</evidence>
<dbReference type="EMBL" id="LSSM01002248">
    <property type="protein sequence ID" value="OMJ22477.1"/>
    <property type="molecule type" value="Genomic_DNA"/>
</dbReference>
<keyword evidence="1" id="KW-1133">Transmembrane helix</keyword>
<reference evidence="3" key="1">
    <citation type="submission" date="2017-01" db="EMBL/GenBank/DDBJ databases">
        <authorList>
            <person name="Wang Y."/>
            <person name="White M."/>
            <person name="Kvist S."/>
            <person name="Moncalvo J.-M."/>
        </authorList>
    </citation>
    <scope>NUCLEOTIDE SEQUENCE [LARGE SCALE GENOMIC DNA]</scope>
    <source>
        <strain evidence="3">ID-206-W2</strain>
    </source>
</reference>
<evidence type="ECO:0000256" key="1">
    <source>
        <dbReference type="SAM" id="Phobius"/>
    </source>
</evidence>
<protein>
    <submittedName>
        <fullName evidence="2">Uncharacterized protein</fullName>
    </submittedName>
</protein>
<organism evidence="2 3">
    <name type="scientific">Smittium culicis</name>
    <dbReference type="NCBI Taxonomy" id="133412"/>
    <lineage>
        <taxon>Eukaryota</taxon>
        <taxon>Fungi</taxon>
        <taxon>Fungi incertae sedis</taxon>
        <taxon>Zoopagomycota</taxon>
        <taxon>Kickxellomycotina</taxon>
        <taxon>Harpellomycetes</taxon>
        <taxon>Harpellales</taxon>
        <taxon>Legeriomycetaceae</taxon>
        <taxon>Smittium</taxon>
    </lineage>
</organism>
<proteinExistence type="predicted"/>
<name>A0A1R1Y671_9FUNG</name>
<keyword evidence="1" id="KW-0812">Transmembrane</keyword>
<keyword evidence="1" id="KW-0472">Membrane</keyword>
<sequence>MLKFSGNNYSKLKDLVVEISAKIKKFYNERLAMILISAIENCALWVYHTGFPTLISGISSTYSYTTHSANWIAINLGPKLVLYVERAYFEGFVPLSRLIISFFLLSVSISALVAGVSVIAFKRLCEQLGRVMYALAAGASATISFCKSVSSSVHDLLRSESFALFYIKLKEMSSNVNGFLCLLITKVGIFLNEKFLYAYISEISYLTYQSTCLLLQQLSVVFKEQSKIFGEQIVYLSAEASKYINSQMPKISSASEQLALYLAVIFKATKQSIIEQSGLLISLVHTIIVAASKLCMQVIGDGHEAILELASLTSKRADDFVDTWAENFVPPTKPESSASNKKKTV</sequence>
<accession>A0A1R1Y671</accession>
<comment type="caution">
    <text evidence="2">The sequence shown here is derived from an EMBL/GenBank/DDBJ whole genome shotgun (WGS) entry which is preliminary data.</text>
</comment>
<gene>
    <name evidence="2" type="ORF">AYI69_g5372</name>
</gene>